<dbReference type="PANTHER" id="PTHR46438">
    <property type="entry name" value="ALPHA/BETA-HYDROLASES SUPERFAMILY PROTEIN"/>
    <property type="match status" value="1"/>
</dbReference>
<dbReference type="Proteomes" id="UP000017396">
    <property type="component" value="Chromosome"/>
</dbReference>
<dbReference type="RefSeq" id="WP_023175708.1">
    <property type="nucleotide sequence ID" value="NC_022600.1"/>
</dbReference>
<dbReference type="eggNOG" id="COG2267">
    <property type="taxonomic scope" value="Bacteria"/>
</dbReference>
<evidence type="ECO:0000313" key="3">
    <source>
        <dbReference type="Proteomes" id="UP000017396"/>
    </source>
</evidence>
<keyword evidence="2" id="KW-0808">Transferase</keyword>
<dbReference type="InterPro" id="IPR000073">
    <property type="entry name" value="AB_hydrolase_1"/>
</dbReference>
<dbReference type="PANTHER" id="PTHR46438:SF2">
    <property type="entry name" value="ALPHA_BETA-HYDROLASES SUPERFAMILY PROTEIN"/>
    <property type="match status" value="1"/>
</dbReference>
<dbReference type="STRING" id="1183438.GKIL_4117"/>
<sequence>MLADLKPTSTVESFWQWRAHRICYWQAGPGDTDEAPVVLLHGFGGCVGHWRKNIGELATGRRVYALDWLGFGASDKPDVRYSIDLWQEQLIDFCEQVVGTPAVLVGNSIGALVALSTTAHRPERVAATALLNCAGGLTHRPEELPLLVRPIMGAMQVVLRIPGLAERFFDYARSKHNIRNTLRQVYGNGEAVSDELVEMLYRPSTDPGAAKVFVSVLTAEAGPTPEELLPLVRTPLLILWGEKDPWTPIARGRTFSDYAPQARFVALPGLGHCPHDEDALRVNAILKEWLASIDSGALRGE</sequence>
<evidence type="ECO:0000313" key="2">
    <source>
        <dbReference type="EMBL" id="AGY60363.1"/>
    </source>
</evidence>
<dbReference type="SUPFAM" id="SSF53474">
    <property type="entry name" value="alpha/beta-Hydrolases"/>
    <property type="match status" value="1"/>
</dbReference>
<dbReference type="PATRIC" id="fig|1183438.3.peg.4052"/>
<feature type="domain" description="AB hydrolase-1" evidence="1">
    <location>
        <begin position="37"/>
        <end position="284"/>
    </location>
</feature>
<dbReference type="KEGG" id="glj:GKIL_4117"/>
<evidence type="ECO:0000259" key="1">
    <source>
        <dbReference type="Pfam" id="PF12697"/>
    </source>
</evidence>
<dbReference type="HOGENOM" id="CLU_020336_13_4_3"/>
<dbReference type="GO" id="GO:0016740">
    <property type="term" value="F:transferase activity"/>
    <property type="evidence" value="ECO:0007669"/>
    <property type="project" value="UniProtKB-KW"/>
</dbReference>
<reference evidence="2 3" key="1">
    <citation type="journal article" date="2013" name="PLoS ONE">
        <title>Cultivation and Complete Genome Sequencing of Gloeobacter kilaueensis sp. nov., from a Lava Cave in Kilauea Caldera, Hawai'i.</title>
        <authorList>
            <person name="Saw J.H."/>
            <person name="Schatz M."/>
            <person name="Brown M.V."/>
            <person name="Kunkel D.D."/>
            <person name="Foster J.S."/>
            <person name="Shick H."/>
            <person name="Christensen S."/>
            <person name="Hou S."/>
            <person name="Wan X."/>
            <person name="Donachie S.P."/>
        </authorList>
    </citation>
    <scope>NUCLEOTIDE SEQUENCE [LARGE SCALE GENOMIC DNA]</scope>
    <source>
        <strain evidence="3">JS</strain>
    </source>
</reference>
<accession>U5QNC3</accession>
<dbReference type="InterPro" id="IPR029058">
    <property type="entry name" value="AB_hydrolase_fold"/>
</dbReference>
<proteinExistence type="predicted"/>
<name>U5QNC3_GLOK1</name>
<dbReference type="EMBL" id="CP003587">
    <property type="protein sequence ID" value="AGY60363.1"/>
    <property type="molecule type" value="Genomic_DNA"/>
</dbReference>
<gene>
    <name evidence="2" type="ORF">GKIL_4117</name>
</gene>
<keyword evidence="3" id="KW-1185">Reference proteome</keyword>
<dbReference type="Pfam" id="PF12697">
    <property type="entry name" value="Abhydrolase_6"/>
    <property type="match status" value="1"/>
</dbReference>
<dbReference type="Gene3D" id="3.40.50.1820">
    <property type="entry name" value="alpha/beta hydrolase"/>
    <property type="match status" value="1"/>
</dbReference>
<protein>
    <submittedName>
        <fullName evidence="2">Acetoin dehydrogenase E2 subunit dihydrolipoyllysine-residue acetyltransferase</fullName>
    </submittedName>
</protein>
<organism evidence="2 3">
    <name type="scientific">Gloeobacter kilaueensis (strain ATCC BAA-2537 / CCAP 1431/1 / ULC 316 / JS1)</name>
    <dbReference type="NCBI Taxonomy" id="1183438"/>
    <lineage>
        <taxon>Bacteria</taxon>
        <taxon>Bacillati</taxon>
        <taxon>Cyanobacteriota</taxon>
        <taxon>Cyanophyceae</taxon>
        <taxon>Gloeobacterales</taxon>
        <taxon>Gloeobacteraceae</taxon>
        <taxon>Gloeobacter</taxon>
    </lineage>
</organism>
<dbReference type="PRINTS" id="PR00111">
    <property type="entry name" value="ABHYDROLASE"/>
</dbReference>
<dbReference type="AlphaFoldDB" id="U5QNC3"/>
<dbReference type="OrthoDB" id="9780765at2"/>